<accession>A0A923NKN7</accession>
<dbReference type="NCBIfam" id="TIGR02672">
    <property type="entry name" value="cas_csm6"/>
    <property type="match status" value="1"/>
</dbReference>
<dbReference type="Pfam" id="PF22208">
    <property type="entry name" value="Cas_Csm6_CARF"/>
    <property type="match status" value="1"/>
</dbReference>
<dbReference type="InterPro" id="IPR013489">
    <property type="entry name" value="CRISPR-assoc_prot_Csm6"/>
</dbReference>
<dbReference type="AlphaFoldDB" id="A0A923NKN7"/>
<comment type="caution">
    <text evidence="3">The sequence shown here is derived from an EMBL/GenBank/DDBJ whole genome shotgun (WGS) entry which is preliminary data.</text>
</comment>
<dbReference type="InterPro" id="IPR053941">
    <property type="entry name" value="Csm6_HEPN"/>
</dbReference>
<evidence type="ECO:0000313" key="3">
    <source>
        <dbReference type="EMBL" id="MBC6679716.1"/>
    </source>
</evidence>
<feature type="domain" description="Csm6 HEPN" evidence="1">
    <location>
        <begin position="257"/>
        <end position="430"/>
    </location>
</feature>
<keyword evidence="4" id="KW-1185">Reference proteome</keyword>
<evidence type="ECO:0000259" key="1">
    <source>
        <dbReference type="Pfam" id="PF09659"/>
    </source>
</evidence>
<protein>
    <submittedName>
        <fullName evidence="3">CRISPR-associated protein Csm6</fullName>
    </submittedName>
</protein>
<proteinExistence type="predicted"/>
<dbReference type="InterPro" id="IPR053955">
    <property type="entry name" value="Csm6_CARF"/>
</dbReference>
<organism evidence="3 4">
    <name type="scientific">Zhenpiania hominis</name>
    <dbReference type="NCBI Taxonomy" id="2763644"/>
    <lineage>
        <taxon>Bacteria</taxon>
        <taxon>Bacillati</taxon>
        <taxon>Bacillota</taxon>
        <taxon>Clostridia</taxon>
        <taxon>Peptostreptococcales</taxon>
        <taxon>Anaerovoracaceae</taxon>
        <taxon>Zhenpiania</taxon>
    </lineage>
</organism>
<name>A0A923NKN7_9FIRM</name>
<evidence type="ECO:0000313" key="4">
    <source>
        <dbReference type="Proteomes" id="UP000602647"/>
    </source>
</evidence>
<dbReference type="EMBL" id="JACRYT010000006">
    <property type="protein sequence ID" value="MBC6679716.1"/>
    <property type="molecule type" value="Genomic_DNA"/>
</dbReference>
<dbReference type="Pfam" id="PF09659">
    <property type="entry name" value="Cas_Csm6_HEPN"/>
    <property type="match status" value="1"/>
</dbReference>
<dbReference type="RefSeq" id="WP_187302822.1">
    <property type="nucleotide sequence ID" value="NZ_JACRYT010000006.1"/>
</dbReference>
<reference evidence="3" key="1">
    <citation type="submission" date="2020-08" db="EMBL/GenBank/DDBJ databases">
        <title>Genome public.</title>
        <authorList>
            <person name="Liu C."/>
            <person name="Sun Q."/>
        </authorList>
    </citation>
    <scope>NUCLEOTIDE SEQUENCE</scope>
    <source>
        <strain evidence="3">BX12</strain>
    </source>
</reference>
<dbReference type="Proteomes" id="UP000602647">
    <property type="component" value="Unassembled WGS sequence"/>
</dbReference>
<evidence type="ECO:0000259" key="2">
    <source>
        <dbReference type="Pfam" id="PF22208"/>
    </source>
</evidence>
<sequence length="434" mass="50354">MNSRKILFSPVGGTDPISNFSDGSMLHICRVFQPDIIYLYLSKEMCEFHERDNRYIYCLEKLAELLDHKFDIRVIKRPDLIDVFDFDFFYREFEQCIYKIREEEQGGILLNVSSGTPAMKSALNILAELMDIKLTAIQVVTPEGKINRHEEDRDNYDVEAYWELDKDNEEPFTNRCTVLENRNQMAVFAVNNIKKHLDFYDYVAALRVAEGIQGFLSEGAIQLLKIACARLNLDYSGFTKLGGNAFGLLPVQSSDSRDIVEYLLAVQLKARRREYADFLRAITPAFFELMKMVVERECGIAIVKLTYIDKNTSALKWKPGFRDFDSRIRNVLHEDLERKFITSDHLVKLIGECCKNDRMRKQCEEFRKIESAVRNIAAHNVCAVTDEWIKSKCGFDTGQIMKKLKQLTSPAGIKLRDEDWNSYDLMNLKIKEML</sequence>
<feature type="domain" description="Csm6 CARF" evidence="2">
    <location>
        <begin position="79"/>
        <end position="176"/>
    </location>
</feature>
<gene>
    <name evidence="3" type="ORF">H9L42_07735</name>
</gene>